<gene>
    <name evidence="2" type="ORF">AWN90_02745</name>
</gene>
<sequence length="101" mass="11275">MATDEYIRRAVPAGHRPRSTARAQSADLDWILLAARRDAMRQSLVDAAHRLAATEDEAACLYAGIAAHRRDSTDNARRLAEHARASARRAREIANYFSRSD</sequence>
<dbReference type="Proteomes" id="UP000076512">
    <property type="component" value="Unassembled WGS sequence"/>
</dbReference>
<keyword evidence="3" id="KW-1185">Reference proteome</keyword>
<evidence type="ECO:0000313" key="2">
    <source>
        <dbReference type="EMBL" id="KZM71659.1"/>
    </source>
</evidence>
<dbReference type="RefSeq" id="WP_067577366.1">
    <property type="nucleotide sequence ID" value="NZ_JABMCZ010000003.1"/>
</dbReference>
<proteinExistence type="predicted"/>
<dbReference type="AlphaFoldDB" id="A0A164KRN2"/>
<organism evidence="2 3">
    <name type="scientific">Nocardia terpenica</name>
    <dbReference type="NCBI Taxonomy" id="455432"/>
    <lineage>
        <taxon>Bacteria</taxon>
        <taxon>Bacillati</taxon>
        <taxon>Actinomycetota</taxon>
        <taxon>Actinomycetes</taxon>
        <taxon>Mycobacteriales</taxon>
        <taxon>Nocardiaceae</taxon>
        <taxon>Nocardia</taxon>
    </lineage>
</organism>
<name>A0A164KRN2_9NOCA</name>
<feature type="region of interest" description="Disordered" evidence="1">
    <location>
        <begin position="1"/>
        <end position="20"/>
    </location>
</feature>
<evidence type="ECO:0000313" key="3">
    <source>
        <dbReference type="Proteomes" id="UP000076512"/>
    </source>
</evidence>
<reference evidence="2 3" key="1">
    <citation type="submission" date="2016-04" db="EMBL/GenBank/DDBJ databases">
        <authorList>
            <person name="Evans L.H."/>
            <person name="Alamgir A."/>
            <person name="Owens N."/>
            <person name="Weber N.D."/>
            <person name="Virtaneva K."/>
            <person name="Barbian K."/>
            <person name="Babar A."/>
            <person name="Rosenke K."/>
        </authorList>
    </citation>
    <scope>NUCLEOTIDE SEQUENCE [LARGE SCALE GENOMIC DNA]</scope>
    <source>
        <strain evidence="2 3">IFM 0406</strain>
    </source>
</reference>
<accession>A0A164KRN2</accession>
<protein>
    <submittedName>
        <fullName evidence="2">Uncharacterized protein</fullName>
    </submittedName>
</protein>
<comment type="caution">
    <text evidence="2">The sequence shown here is derived from an EMBL/GenBank/DDBJ whole genome shotgun (WGS) entry which is preliminary data.</text>
</comment>
<evidence type="ECO:0000256" key="1">
    <source>
        <dbReference type="SAM" id="MobiDB-lite"/>
    </source>
</evidence>
<dbReference type="EMBL" id="LWGR01000012">
    <property type="protein sequence ID" value="KZM71659.1"/>
    <property type="molecule type" value="Genomic_DNA"/>
</dbReference>